<dbReference type="EC" id="3.1.-.-" evidence="9"/>
<evidence type="ECO:0000256" key="6">
    <source>
        <dbReference type="ARBA" id="ARBA00022840"/>
    </source>
</evidence>
<dbReference type="OrthoDB" id="9808166at2"/>
<keyword evidence="3 9" id="KW-0547">Nucleotide-binding</keyword>
<dbReference type="Pfam" id="PF01713">
    <property type="entry name" value="Smr"/>
    <property type="match status" value="1"/>
</dbReference>
<keyword evidence="7 9" id="KW-0694">RNA-binding</keyword>
<dbReference type="GO" id="GO:0006298">
    <property type="term" value="P:mismatch repair"/>
    <property type="evidence" value="ECO:0007669"/>
    <property type="project" value="InterPro"/>
</dbReference>
<reference evidence="12 13" key="1">
    <citation type="submission" date="2012-09" db="EMBL/GenBank/DDBJ databases">
        <title>The Genome Sequence of Alloiococcus otitis ATCC 51267.</title>
        <authorList>
            <consortium name="The Broad Institute Genome Sequencing Platform"/>
            <person name="Earl A."/>
            <person name="Ward D."/>
            <person name="Feldgarden M."/>
            <person name="Gevers D."/>
            <person name="Huys G."/>
            <person name="Walker B."/>
            <person name="Young S.K."/>
            <person name="Zeng Q."/>
            <person name="Gargeya S."/>
            <person name="Fitzgerald M."/>
            <person name="Haas B."/>
            <person name="Abouelleil A."/>
            <person name="Alvarado L."/>
            <person name="Arachchi H.M."/>
            <person name="Berlin A.M."/>
            <person name="Chapman S.B."/>
            <person name="Goldberg J."/>
            <person name="Griggs A."/>
            <person name="Gujja S."/>
            <person name="Hansen M."/>
            <person name="Howarth C."/>
            <person name="Imamovic A."/>
            <person name="Larimer J."/>
            <person name="McCowen C."/>
            <person name="Montmayeur A."/>
            <person name="Murphy C."/>
            <person name="Neiman D."/>
            <person name="Pearson M."/>
            <person name="Priest M."/>
            <person name="Roberts A."/>
            <person name="Saif S."/>
            <person name="Shea T."/>
            <person name="Sisk P."/>
            <person name="Sykes S."/>
            <person name="Wortman J."/>
            <person name="Nusbaum C."/>
            <person name="Birren B."/>
        </authorList>
    </citation>
    <scope>NUCLEOTIDE SEQUENCE [LARGE SCALE GENOMIC DNA]</scope>
    <source>
        <strain evidence="12 13">ATCC 51267</strain>
    </source>
</reference>
<dbReference type="HOGENOM" id="CLU_011252_2_1_9"/>
<dbReference type="PATRIC" id="fig|883081.3.peg.1384"/>
<keyword evidence="5 9" id="KW-0378">Hydrolase</keyword>
<evidence type="ECO:0000256" key="1">
    <source>
        <dbReference type="ARBA" id="ARBA00022722"/>
    </source>
</evidence>
<name>K9E7C0_9LACT</name>
<dbReference type="CDD" id="cd03280">
    <property type="entry name" value="ABC_MutS2"/>
    <property type="match status" value="1"/>
</dbReference>
<dbReference type="Gene3D" id="3.40.50.300">
    <property type="entry name" value="P-loop containing nucleotide triphosphate hydrolases"/>
    <property type="match status" value="1"/>
</dbReference>
<evidence type="ECO:0000256" key="4">
    <source>
        <dbReference type="ARBA" id="ARBA00022759"/>
    </source>
</evidence>
<dbReference type="EC" id="3.6.4.-" evidence="9"/>
<dbReference type="PANTHER" id="PTHR48466">
    <property type="entry name" value="OS10G0509000 PROTEIN-RELATED"/>
    <property type="match status" value="1"/>
</dbReference>
<dbReference type="Pfam" id="PF20297">
    <property type="entry name" value="MSSS"/>
    <property type="match status" value="1"/>
</dbReference>
<evidence type="ECO:0000259" key="11">
    <source>
        <dbReference type="PROSITE" id="PS50828"/>
    </source>
</evidence>
<feature type="domain" description="Smr" evidence="11">
    <location>
        <begin position="717"/>
        <end position="792"/>
    </location>
</feature>
<keyword evidence="6 9" id="KW-0067">ATP-binding</keyword>
<evidence type="ECO:0000256" key="8">
    <source>
        <dbReference type="ARBA" id="ARBA00023125"/>
    </source>
</evidence>
<dbReference type="PANTHER" id="PTHR48466:SF2">
    <property type="entry name" value="OS10G0509000 PROTEIN"/>
    <property type="match status" value="1"/>
</dbReference>
<dbReference type="Gene3D" id="3.30.1370.110">
    <property type="match status" value="1"/>
</dbReference>
<dbReference type="PROSITE" id="PS00486">
    <property type="entry name" value="DNA_MISMATCH_REPAIR_2"/>
    <property type="match status" value="1"/>
</dbReference>
<keyword evidence="13" id="KW-1185">Reference proteome</keyword>
<keyword evidence="1 9" id="KW-0540">Nuclease</keyword>
<dbReference type="STRING" id="883081.HMPREF9698_01206"/>
<dbReference type="GO" id="GO:0072344">
    <property type="term" value="P:rescue of stalled ribosome"/>
    <property type="evidence" value="ECO:0007669"/>
    <property type="project" value="UniProtKB-UniRule"/>
</dbReference>
<dbReference type="AlphaFoldDB" id="K9E7C0"/>
<keyword evidence="2 9" id="KW-0699">rRNA-binding</keyword>
<dbReference type="GO" id="GO:0045910">
    <property type="term" value="P:negative regulation of DNA recombination"/>
    <property type="evidence" value="ECO:0007669"/>
    <property type="project" value="InterPro"/>
</dbReference>
<evidence type="ECO:0000313" key="13">
    <source>
        <dbReference type="Proteomes" id="UP000009875"/>
    </source>
</evidence>
<dbReference type="GO" id="GO:0019843">
    <property type="term" value="F:rRNA binding"/>
    <property type="evidence" value="ECO:0007669"/>
    <property type="project" value="UniProtKB-UniRule"/>
</dbReference>
<dbReference type="SMART" id="SM00533">
    <property type="entry name" value="MUTSd"/>
    <property type="match status" value="1"/>
</dbReference>
<dbReference type="GO" id="GO:0016887">
    <property type="term" value="F:ATP hydrolysis activity"/>
    <property type="evidence" value="ECO:0007669"/>
    <property type="project" value="InterPro"/>
</dbReference>
<dbReference type="SUPFAM" id="SSF160443">
    <property type="entry name" value="SMR domain-like"/>
    <property type="match status" value="1"/>
</dbReference>
<dbReference type="InterPro" id="IPR000432">
    <property type="entry name" value="DNA_mismatch_repair_MutS_C"/>
</dbReference>
<feature type="coiled-coil region" evidence="10">
    <location>
        <begin position="518"/>
        <end position="602"/>
    </location>
</feature>
<dbReference type="SMART" id="SM00463">
    <property type="entry name" value="SMR"/>
    <property type="match status" value="1"/>
</dbReference>
<protein>
    <recommendedName>
        <fullName evidence="9">Endonuclease MutS2</fullName>
        <ecNumber evidence="9">3.1.-.-</ecNumber>
    </recommendedName>
    <alternativeName>
        <fullName evidence="9">Ribosome-associated protein quality control-upstream factor</fullName>
        <shortName evidence="9">RQC-upstream factor</shortName>
        <shortName evidence="9">RqcU</shortName>
        <ecNumber evidence="9">3.6.4.-</ecNumber>
    </alternativeName>
</protein>
<dbReference type="InterPro" id="IPR002625">
    <property type="entry name" value="Smr_dom"/>
</dbReference>
<evidence type="ECO:0000256" key="9">
    <source>
        <dbReference type="HAMAP-Rule" id="MF_00092"/>
    </source>
</evidence>
<dbReference type="InterPro" id="IPR046893">
    <property type="entry name" value="MSSS"/>
</dbReference>
<dbReference type="InterPro" id="IPR045076">
    <property type="entry name" value="MutS"/>
</dbReference>
<dbReference type="PIRSF" id="PIRSF005814">
    <property type="entry name" value="MutS_YshD"/>
    <property type="match status" value="1"/>
</dbReference>
<sequence>MKTTQEKSIEVLDFPKVKQELSQHTQSDLGKKMALALKPSTSIEEIKMLLNQTGDGVSLLRMKGGIPVTPFESILPQLKRLSIGGGLNGGEIASIMKIIKNAREIKNFFREAQEDDIVLENLYAVSDMLNPLSDLSKTIQAVVDEDGRVVDSASPKLKGIRTGIKQVEQSIRQKLENITRGSKSRYLTDAIITIRNDRYVVPVKADSKNVFGGIVHDQSATGQTLFVEPQSVLNQNNKLKEYTSQEKAEVDRLLADLSQKITPYSKDLEQDLQVLTLLDFIAAKAKYSRQLSASQPIVDDNREIALYGARHPLIDPDQVVENDITLGLDYKAIVVTGPNTGGKTVVLKTLGLLQIMGQSGLHLPVKDNSRIGVFEKCYADIGDEQSIEQSLSTFSSHMTNIVSILSDIDEATLIVLDELGAGTDPQEGAALAIAILDYISARGSTVVITSHYPELKAYAYNRPETINASMAFDVNSLKPTYKLLLGIPGRSNAFEVAQRLGLNNEIIAASKQLMSGESQSVNQMIEDLEAKRQAYHKRNQSLQKELYDASKLHNDLKNFYEAYQERSQELEDKAKDKANRIVEKAQEQADQIIDDLRQKQLNQPSEDNIKEHEFIDAKSRLSNMKYEQKHLKQNKVLQKEKEKKALAVGDQVHVDSFDQEGTLVDQTGDSKWVVQMGMLKMKIDEEDLTLLEKGKSKQATKQANSLRANVGSVKTEIDLRGERVDQAVHRLDQYIDQALLANYGTVTVIHGMGTGAVRKAVKDYLSKHKRVQSYNDAPANQGGNGATIVKFKQ</sequence>
<dbReference type="GO" id="GO:0005524">
    <property type="term" value="F:ATP binding"/>
    <property type="evidence" value="ECO:0007669"/>
    <property type="project" value="UniProtKB-UniRule"/>
</dbReference>
<dbReference type="InterPro" id="IPR005747">
    <property type="entry name" value="MutS2"/>
</dbReference>
<dbReference type="eggNOG" id="COG1193">
    <property type="taxonomic scope" value="Bacteria"/>
</dbReference>
<keyword evidence="10" id="KW-0175">Coiled coil</keyword>
<dbReference type="NCBIfam" id="TIGR01069">
    <property type="entry name" value="mutS2"/>
    <property type="match status" value="1"/>
</dbReference>
<comment type="function">
    <text evidence="9">Endonuclease that is involved in the suppression of homologous recombination and thus may have a key role in the control of bacterial genetic diversity.</text>
</comment>
<dbReference type="GO" id="GO:0030983">
    <property type="term" value="F:mismatched DNA binding"/>
    <property type="evidence" value="ECO:0007669"/>
    <property type="project" value="InterPro"/>
</dbReference>
<dbReference type="EMBL" id="AGXA01000026">
    <property type="protein sequence ID" value="EKU93079.1"/>
    <property type="molecule type" value="Genomic_DNA"/>
</dbReference>
<gene>
    <name evidence="9" type="primary">mutS2</name>
    <name evidence="9" type="synonym">rqcU</name>
    <name evidence="12" type="ORF">HMPREF9698_01206</name>
</gene>
<dbReference type="GO" id="GO:0004519">
    <property type="term" value="F:endonuclease activity"/>
    <property type="evidence" value="ECO:0007669"/>
    <property type="project" value="UniProtKB-UniRule"/>
</dbReference>
<accession>K9E7C0</accession>
<evidence type="ECO:0000256" key="10">
    <source>
        <dbReference type="SAM" id="Coils"/>
    </source>
</evidence>
<evidence type="ECO:0000256" key="7">
    <source>
        <dbReference type="ARBA" id="ARBA00022884"/>
    </source>
</evidence>
<dbReference type="InterPro" id="IPR036187">
    <property type="entry name" value="DNA_mismatch_repair_MutS_sf"/>
</dbReference>
<dbReference type="InterPro" id="IPR036063">
    <property type="entry name" value="Smr_dom_sf"/>
</dbReference>
<evidence type="ECO:0000256" key="2">
    <source>
        <dbReference type="ARBA" id="ARBA00022730"/>
    </source>
</evidence>
<dbReference type="SMART" id="SM00534">
    <property type="entry name" value="MUTSac"/>
    <property type="match status" value="1"/>
</dbReference>
<dbReference type="InterPro" id="IPR027417">
    <property type="entry name" value="P-loop_NTPase"/>
</dbReference>
<organism evidence="12 13">
    <name type="scientific">Alloiococcus otitis ATCC 51267</name>
    <dbReference type="NCBI Taxonomy" id="883081"/>
    <lineage>
        <taxon>Bacteria</taxon>
        <taxon>Bacillati</taxon>
        <taxon>Bacillota</taxon>
        <taxon>Bacilli</taxon>
        <taxon>Lactobacillales</taxon>
        <taxon>Carnobacteriaceae</taxon>
        <taxon>Alloiococcus</taxon>
    </lineage>
</organism>
<dbReference type="Pfam" id="PF00488">
    <property type="entry name" value="MutS_V"/>
    <property type="match status" value="1"/>
</dbReference>
<comment type="function">
    <text evidence="9">Acts as a ribosome collision sensor, splitting the ribosome into its 2 subunits. Detects stalled/collided 70S ribosomes which it binds and splits by an ATP-hydrolysis driven conformational change. Acts upstream of the ribosome quality control system (RQC), a ribosome-associated complex that mediates the extraction of incompletely synthesized nascent chains from stalled ribosomes and their subsequent degradation. Probably generates substrates for RQC.</text>
</comment>
<comment type="subunit">
    <text evidence="9">Homodimer. Binds to stalled ribosomes, contacting rRNA.</text>
</comment>
<dbReference type="GO" id="GO:0043023">
    <property type="term" value="F:ribosomal large subunit binding"/>
    <property type="evidence" value="ECO:0007669"/>
    <property type="project" value="UniProtKB-UniRule"/>
</dbReference>
<evidence type="ECO:0000313" key="12">
    <source>
        <dbReference type="EMBL" id="EKU93079.1"/>
    </source>
</evidence>
<comment type="caution">
    <text evidence="12">The sequence shown here is derived from an EMBL/GenBank/DDBJ whole genome shotgun (WGS) entry which is preliminary data.</text>
</comment>
<evidence type="ECO:0000256" key="3">
    <source>
        <dbReference type="ARBA" id="ARBA00022741"/>
    </source>
</evidence>
<dbReference type="FunFam" id="3.40.50.300:FF:000830">
    <property type="entry name" value="Endonuclease MutS2"/>
    <property type="match status" value="1"/>
</dbReference>
<dbReference type="Proteomes" id="UP000009875">
    <property type="component" value="Unassembled WGS sequence"/>
</dbReference>
<dbReference type="RefSeq" id="WP_003778751.1">
    <property type="nucleotide sequence ID" value="NZ_JH992961.1"/>
</dbReference>
<dbReference type="PROSITE" id="PS50828">
    <property type="entry name" value="SMR"/>
    <property type="match status" value="1"/>
</dbReference>
<dbReference type="InterPro" id="IPR007696">
    <property type="entry name" value="DNA_mismatch_repair_MutS_core"/>
</dbReference>
<comment type="similarity">
    <text evidence="9">Belongs to the DNA mismatch repair MutS family. MutS2 subfamily.</text>
</comment>
<dbReference type="HAMAP" id="MF_00092">
    <property type="entry name" value="MutS2"/>
    <property type="match status" value="1"/>
</dbReference>
<dbReference type="SUPFAM" id="SSF48334">
    <property type="entry name" value="DNA repair protein MutS, domain III"/>
    <property type="match status" value="1"/>
</dbReference>
<feature type="binding site" evidence="9">
    <location>
        <begin position="337"/>
        <end position="344"/>
    </location>
    <ligand>
        <name>ATP</name>
        <dbReference type="ChEBI" id="CHEBI:30616"/>
    </ligand>
</feature>
<proteinExistence type="inferred from homology"/>
<keyword evidence="4 9" id="KW-0255">Endonuclease</keyword>
<dbReference type="FunFam" id="3.30.1370.110:FF:000004">
    <property type="entry name" value="Endonuclease MutS2"/>
    <property type="match status" value="1"/>
</dbReference>
<dbReference type="GO" id="GO:0140664">
    <property type="term" value="F:ATP-dependent DNA damage sensor activity"/>
    <property type="evidence" value="ECO:0007669"/>
    <property type="project" value="InterPro"/>
</dbReference>
<dbReference type="SUPFAM" id="SSF52540">
    <property type="entry name" value="P-loop containing nucleoside triphosphate hydrolases"/>
    <property type="match status" value="1"/>
</dbReference>
<keyword evidence="8 9" id="KW-0238">DNA-binding</keyword>
<evidence type="ECO:0000256" key="5">
    <source>
        <dbReference type="ARBA" id="ARBA00022801"/>
    </source>
</evidence>